<dbReference type="InterPro" id="IPR023213">
    <property type="entry name" value="CAT-like_dom_sf"/>
</dbReference>
<accession>A0ABM0N803</accession>
<dbReference type="PANTHER" id="PTHR31642">
    <property type="entry name" value="TRICHOTHECENE 3-O-ACETYLTRANSFERASE"/>
    <property type="match status" value="1"/>
</dbReference>
<dbReference type="Pfam" id="PF02458">
    <property type="entry name" value="Transferase"/>
    <property type="match status" value="1"/>
</dbReference>
<reference evidence="3" key="2">
    <citation type="submission" date="2025-08" db="UniProtKB">
        <authorList>
            <consortium name="RefSeq"/>
        </authorList>
    </citation>
    <scope>IDENTIFICATION</scope>
</reference>
<reference evidence="2" key="1">
    <citation type="journal article" date="2012" name="Nat. Commun.">
        <title>The genome of Prunus mume.</title>
        <authorList>
            <person name="Zhang Q."/>
            <person name="Chen W."/>
            <person name="Sun L."/>
            <person name="Zhao F."/>
            <person name="Huang B."/>
            <person name="Yang W."/>
            <person name="Tao Y."/>
            <person name="Wang J."/>
            <person name="Yuan Z."/>
            <person name="Fan G."/>
            <person name="Xing Z."/>
            <person name="Han C."/>
            <person name="Pan H."/>
            <person name="Zhong X."/>
            <person name="Shi W."/>
            <person name="Liang X."/>
            <person name="Du D."/>
            <person name="Sun F."/>
            <person name="Xu Z."/>
            <person name="Hao R."/>
            <person name="Lv T."/>
            <person name="Lv Y."/>
            <person name="Zheng Z."/>
            <person name="Sun M."/>
            <person name="Luo L."/>
            <person name="Cai M."/>
            <person name="Gao Y."/>
            <person name="Wang J."/>
            <person name="Yin Y."/>
            <person name="Xu X."/>
            <person name="Cheng T."/>
            <person name="Wang J."/>
        </authorList>
    </citation>
    <scope>NUCLEOTIDE SEQUENCE [LARGE SCALE GENOMIC DNA]</scope>
</reference>
<dbReference type="GeneID" id="103320884"/>
<keyword evidence="3" id="KW-0808">Transferase</keyword>
<dbReference type="RefSeq" id="XP_008220852.1">
    <property type="nucleotide sequence ID" value="XM_008222630.2"/>
</dbReference>
<sequence>MLKSQEQLPDCFYPTQPVLIHPNTPTPKHCLSLSNLDDQKFLRFSIKYLYLFKKSVNLDGLKYALSKVLVDYYPLAGRLRTSADQDQKLEVDCNGEGALFAEAFMDITAEEFLELSRKPNRSWRKLLYRVEAQSFLDIPPLVVQVTSLRCGGMIMCTAINHCLCDGIGTSQFLHAWAHITAKRDLDPPISPVHVRHVLKSRCPPQVTFPHPQFTITSNNNAEDNSTRVDILRLLQSQPLVPTSLTFTQSHTLHLKRQCVPSLKCTTFEALAAHTWRSWVRSLDLSPLLSVKLLFSVSVRTRLNPQIPQGYYGNGFVLGCAETTVKDLVGANLRHGVKLVRQAKSDVNNDDYVRSMVDLLEDKTLKTDLSRSLVISQWAKLGLEDLDFGEGKALHMGPLTSDVYCLFLPVVGDLDAVRVLVSVPESMADKFEYYMTEFLSVEENNNGDHHHHHHHHHANGNGYGYHVEDHNGNIVN</sequence>
<protein>
    <submittedName>
        <fullName evidence="3">Omega-hydroxypalmitate O-feruloyl transferase</fullName>
    </submittedName>
</protein>
<evidence type="ECO:0000313" key="3">
    <source>
        <dbReference type="RefSeq" id="XP_008220852.1"/>
    </source>
</evidence>
<keyword evidence="2" id="KW-1185">Reference proteome</keyword>
<name>A0ABM0N803_PRUMU</name>
<gene>
    <name evidence="3" type="primary">LOC103320884</name>
</gene>
<dbReference type="Gene3D" id="3.30.559.10">
    <property type="entry name" value="Chloramphenicol acetyltransferase-like domain"/>
    <property type="match status" value="2"/>
</dbReference>
<dbReference type="GO" id="GO:0016740">
    <property type="term" value="F:transferase activity"/>
    <property type="evidence" value="ECO:0007669"/>
    <property type="project" value="UniProtKB-KW"/>
</dbReference>
<comment type="similarity">
    <text evidence="1">Belongs to the plant acyltransferase family.</text>
</comment>
<dbReference type="PANTHER" id="PTHR31642:SF5">
    <property type="entry name" value="OS01G0104900 PROTEIN"/>
    <property type="match status" value="1"/>
</dbReference>
<dbReference type="InterPro" id="IPR050317">
    <property type="entry name" value="Plant_Fungal_Acyltransferase"/>
</dbReference>
<evidence type="ECO:0000313" key="2">
    <source>
        <dbReference type="Proteomes" id="UP000694861"/>
    </source>
</evidence>
<organism evidence="2 3">
    <name type="scientific">Prunus mume</name>
    <name type="common">Japanese apricot</name>
    <name type="synonym">Armeniaca mume</name>
    <dbReference type="NCBI Taxonomy" id="102107"/>
    <lineage>
        <taxon>Eukaryota</taxon>
        <taxon>Viridiplantae</taxon>
        <taxon>Streptophyta</taxon>
        <taxon>Embryophyta</taxon>
        <taxon>Tracheophyta</taxon>
        <taxon>Spermatophyta</taxon>
        <taxon>Magnoliopsida</taxon>
        <taxon>eudicotyledons</taxon>
        <taxon>Gunneridae</taxon>
        <taxon>Pentapetalae</taxon>
        <taxon>rosids</taxon>
        <taxon>fabids</taxon>
        <taxon>Rosales</taxon>
        <taxon>Rosaceae</taxon>
        <taxon>Amygdaloideae</taxon>
        <taxon>Amygdaleae</taxon>
        <taxon>Prunus</taxon>
    </lineage>
</organism>
<evidence type="ECO:0000256" key="1">
    <source>
        <dbReference type="ARBA" id="ARBA00009861"/>
    </source>
</evidence>
<proteinExistence type="inferred from homology"/>
<dbReference type="Proteomes" id="UP000694861">
    <property type="component" value="Linkage group LG2"/>
</dbReference>